<dbReference type="Gene3D" id="3.40.50.12780">
    <property type="entry name" value="N-terminal domain of ligase-like"/>
    <property type="match status" value="1"/>
</dbReference>
<dbReference type="EMBL" id="FUYM01000007">
    <property type="protein sequence ID" value="SKB87927.1"/>
    <property type="molecule type" value="Genomic_DNA"/>
</dbReference>
<dbReference type="PANTHER" id="PTHR43767:SF7">
    <property type="entry name" value="MEDIUM_LONG-CHAIN-FATTY-ACID--COA LIGASE FADD8"/>
    <property type="match status" value="1"/>
</dbReference>
<protein>
    <submittedName>
        <fullName evidence="3">Fatty-acyl-CoA synthase</fullName>
    </submittedName>
</protein>
<feature type="domain" description="AMP-dependent synthetase/ligase" evidence="1">
    <location>
        <begin position="17"/>
        <end position="377"/>
    </location>
</feature>
<sequence>MSLATSDVNYTDLLVQALTRYPGREAFVDGDRRLSYAQSAARISQFMQLFHARGLRPGATLAILTVNVPEAWMAQMAACLLGAAFTGLHPLGSVDDHLHICDELAVDMLVVHPAYLERGLALGQRAASVRHILALGPNSDAEDLLALADPFPVRRLERRACGREDVHWIAYTGGTTGRSKGVEIPDRALVQQVQTVTTSLGLPENPRFLAVAPISHAGVLPIVPTLFRGGTVVFQRGFDPAKWLACVEAERINWSFIVPTMLYSLLDHGRPEDHDLSSLETIMYGSSPMSAARLAEAHEAMGPVFLQAYGQSECVSFATTLRKDEHDPLGNPQLLRSCGRPVLGMRVEVLGEDGRPVAPGEVGEICVRGPGIMKGYHHRPEETAQALKDGWLHSGDLATVDEDGFVYIVDRKKEMIITGGFNVYSREIEDVIAELPEISAVAVIGVPDDRWGEAVKAVVVARPGERVDPDRLIELVRARKGAHQAPKTVDVVDRMPLTAVGKIDKKALRGRFWADQERMVH</sequence>
<dbReference type="InterPro" id="IPR045851">
    <property type="entry name" value="AMP-bd_C_sf"/>
</dbReference>
<dbReference type="PANTHER" id="PTHR43767">
    <property type="entry name" value="LONG-CHAIN-FATTY-ACID--COA LIGASE"/>
    <property type="match status" value="1"/>
</dbReference>
<gene>
    <name evidence="3" type="ORF">SAMN06295920_107256</name>
</gene>
<keyword evidence="4" id="KW-1185">Reference proteome</keyword>
<accession>A0A1T5EVF6</accession>
<dbReference type="Pfam" id="PF13193">
    <property type="entry name" value="AMP-binding_C"/>
    <property type="match status" value="1"/>
</dbReference>
<dbReference type="InterPro" id="IPR050237">
    <property type="entry name" value="ATP-dep_AMP-bd_enzyme"/>
</dbReference>
<dbReference type="GO" id="GO:0016877">
    <property type="term" value="F:ligase activity, forming carbon-sulfur bonds"/>
    <property type="evidence" value="ECO:0007669"/>
    <property type="project" value="UniProtKB-ARBA"/>
</dbReference>
<dbReference type="Gene3D" id="3.30.300.30">
    <property type="match status" value="1"/>
</dbReference>
<dbReference type="Proteomes" id="UP000189818">
    <property type="component" value="Unassembled WGS sequence"/>
</dbReference>
<name>A0A1T5EVF6_9SPHN</name>
<evidence type="ECO:0000313" key="4">
    <source>
        <dbReference type="Proteomes" id="UP000189818"/>
    </source>
</evidence>
<evidence type="ECO:0000259" key="1">
    <source>
        <dbReference type="Pfam" id="PF00501"/>
    </source>
</evidence>
<reference evidence="4" key="1">
    <citation type="submission" date="2017-02" db="EMBL/GenBank/DDBJ databases">
        <authorList>
            <person name="Varghese N."/>
            <person name="Submissions S."/>
        </authorList>
    </citation>
    <scope>NUCLEOTIDE SEQUENCE [LARGE SCALE GENOMIC DNA]</scope>
    <source>
        <strain evidence="4">UM2</strain>
    </source>
</reference>
<proteinExistence type="predicted"/>
<organism evidence="3 4">
    <name type="scientific">Rhizorhabdus histidinilytica</name>
    <dbReference type="NCBI Taxonomy" id="439228"/>
    <lineage>
        <taxon>Bacteria</taxon>
        <taxon>Pseudomonadati</taxon>
        <taxon>Pseudomonadota</taxon>
        <taxon>Alphaproteobacteria</taxon>
        <taxon>Sphingomonadales</taxon>
        <taxon>Sphingomonadaceae</taxon>
        <taxon>Rhizorhabdus</taxon>
    </lineage>
</organism>
<dbReference type="AlphaFoldDB" id="A0A1T5EVF6"/>
<dbReference type="InterPro" id="IPR020845">
    <property type="entry name" value="AMP-binding_CS"/>
</dbReference>
<feature type="domain" description="AMP-binding enzyme C-terminal" evidence="2">
    <location>
        <begin position="427"/>
        <end position="502"/>
    </location>
</feature>
<dbReference type="InterPro" id="IPR000873">
    <property type="entry name" value="AMP-dep_synth/lig_dom"/>
</dbReference>
<dbReference type="RefSeq" id="WP_079649340.1">
    <property type="nucleotide sequence ID" value="NZ_FUYM01000007.1"/>
</dbReference>
<evidence type="ECO:0000259" key="2">
    <source>
        <dbReference type="Pfam" id="PF13193"/>
    </source>
</evidence>
<dbReference type="InterPro" id="IPR025110">
    <property type="entry name" value="AMP-bd_C"/>
</dbReference>
<dbReference type="OrthoDB" id="9803968at2"/>
<dbReference type="Pfam" id="PF00501">
    <property type="entry name" value="AMP-binding"/>
    <property type="match status" value="1"/>
</dbReference>
<dbReference type="STRING" id="439228.SAMN06295920_107256"/>
<dbReference type="InterPro" id="IPR042099">
    <property type="entry name" value="ANL_N_sf"/>
</dbReference>
<evidence type="ECO:0000313" key="3">
    <source>
        <dbReference type="EMBL" id="SKB87927.1"/>
    </source>
</evidence>
<dbReference type="PROSITE" id="PS00455">
    <property type="entry name" value="AMP_BINDING"/>
    <property type="match status" value="1"/>
</dbReference>
<dbReference type="SUPFAM" id="SSF56801">
    <property type="entry name" value="Acetyl-CoA synthetase-like"/>
    <property type="match status" value="1"/>
</dbReference>